<comment type="catalytic activity">
    <reaction evidence="3">
        <text>a 2'-deoxyribonucleoside 5'-diphosphate + [thioredoxin]-disulfide + H2O = a ribonucleoside 5'-diphosphate + [thioredoxin]-dithiol</text>
        <dbReference type="Rhea" id="RHEA:23252"/>
        <dbReference type="Rhea" id="RHEA-COMP:10698"/>
        <dbReference type="Rhea" id="RHEA-COMP:10700"/>
        <dbReference type="ChEBI" id="CHEBI:15377"/>
        <dbReference type="ChEBI" id="CHEBI:29950"/>
        <dbReference type="ChEBI" id="CHEBI:50058"/>
        <dbReference type="ChEBI" id="CHEBI:57930"/>
        <dbReference type="ChEBI" id="CHEBI:73316"/>
        <dbReference type="EC" id="1.17.4.1"/>
    </reaction>
</comment>
<dbReference type="NCBIfam" id="TIGR02506">
    <property type="entry name" value="NrdE_NrdA"/>
    <property type="match status" value="1"/>
</dbReference>
<dbReference type="UniPathway" id="UPA00326"/>
<dbReference type="GO" id="GO:0005524">
    <property type="term" value="F:ATP binding"/>
    <property type="evidence" value="ECO:0007669"/>
    <property type="project" value="InterPro"/>
</dbReference>
<dbReference type="EC" id="1.17.4.1" evidence="3"/>
<dbReference type="InterPro" id="IPR013509">
    <property type="entry name" value="RNR_lsu_N"/>
</dbReference>
<dbReference type="Pfam" id="PF00317">
    <property type="entry name" value="Ribonuc_red_lgN"/>
    <property type="match status" value="1"/>
</dbReference>
<dbReference type="InterPro" id="IPR000788">
    <property type="entry name" value="RNR_lg_C"/>
</dbReference>
<dbReference type="InterPro" id="IPR008926">
    <property type="entry name" value="RNR_R1-su_N"/>
</dbReference>
<dbReference type="GO" id="GO:0004748">
    <property type="term" value="F:ribonucleoside-diphosphate reductase activity, thioredoxin disulfide as acceptor"/>
    <property type="evidence" value="ECO:0007669"/>
    <property type="project" value="UniProtKB-EC"/>
</dbReference>
<dbReference type="GO" id="GO:0009263">
    <property type="term" value="P:deoxyribonucleotide biosynthetic process"/>
    <property type="evidence" value="ECO:0007669"/>
    <property type="project" value="UniProtKB-KW"/>
</dbReference>
<protein>
    <recommendedName>
        <fullName evidence="3">Ribonucleoside-diphosphate reductase</fullName>
        <ecNumber evidence="3">1.17.4.1</ecNumber>
    </recommendedName>
</protein>
<feature type="domain" description="Ribonucleotide reductase large subunit" evidence="4">
    <location>
        <begin position="592"/>
        <end position="614"/>
    </location>
</feature>
<evidence type="ECO:0000256" key="3">
    <source>
        <dbReference type="RuleBase" id="RU003410"/>
    </source>
</evidence>
<evidence type="ECO:0000256" key="1">
    <source>
        <dbReference type="ARBA" id="ARBA00010406"/>
    </source>
</evidence>
<evidence type="ECO:0000256" key="2">
    <source>
        <dbReference type="ARBA" id="ARBA00023002"/>
    </source>
</evidence>
<sequence length="821" mass="94518">MESIKHLKALALNLDEIDLSIIERDFSAINILTSEEQYSQLSILCQNKAIIHPQWLLLAGRIKMKSLKNKIAAKFSDATRQLHQIANEEYVNFVMSNTSELDYMIDPEKDYNYNIFAVETLLKSYLARLKKDDETFLIETPQYMYLRVATFLWFPKDKKCDVDTALTRIQKTYNDLSDGNYSHASPTLFNAGLFRPQMASCFTLNINDSIQSLTKSWHDCAIISMNSGGIGIDFSSLRHSEIGQYGTSKGIVPWIKIADQLLCAVDQGGKRKGSGTAYLCDWHIDIEEFIDLRKSSGPENMRARNMFYALWISDEFMRRVEKDEEWTLFCPNKAKGLDNKWGIDFEMTYRTYEKKAQDSKLTHFRKIKARDLWKKIILAQIETGMPFMLYKDACNRKSNQKNLGTIRLSNLCTEILLYTDKSNIGSCNLGSIALNSCVGGGSTPFFDFEKLEQLTADLVRNINQVIDRNFYPPEIPQIKDTNLRNRPLGIGVQGLADTFAMLNLSWIEPEAKQLNIMIFETMYYAAVKESIEMAKECGSYETFKGSPASNGYFQFDLWDLEKMEKDCESSISIDFLQTHVKRRGPDTDRYDWDSLRKDMIKFGLYNSLLLALMPTASTSNILGNNETFEPYTQQIYTRTVLSGQFVVINPHLVKDLQAINMWTTDVVRHIWVNRGSIANLPDDNIKENIRHRVRFLKEKYLTAFEIPQKKLLELSLDRARYICQTQSFNCWMNEPTYTKLNAFHFFGWKGGAKTGMYYLRQNARMDPINFSLDGINIPPRQNIGQEEGKEGLRLRQRQRQVSGKGEDWVGCTDEICEACSS</sequence>
<dbReference type="PROSITE" id="PS00089">
    <property type="entry name" value="RIBORED_LARGE"/>
    <property type="match status" value="1"/>
</dbReference>
<dbReference type="PANTHER" id="PTHR11573">
    <property type="entry name" value="RIBONUCLEOSIDE-DIPHOSPHATE REDUCTASE LARGE CHAIN"/>
    <property type="match status" value="1"/>
</dbReference>
<comment type="function">
    <text evidence="3">Provides the precursors necessary for DNA synthesis. Catalyzes the biosynthesis of deoxyribonucleotides from the corresponding ribonucleotides.</text>
</comment>
<dbReference type="PANTHER" id="PTHR11573:SF6">
    <property type="entry name" value="RIBONUCLEOSIDE-DIPHOSPHATE REDUCTASE LARGE SUBUNIT"/>
    <property type="match status" value="1"/>
</dbReference>
<dbReference type="SUPFAM" id="SSF51998">
    <property type="entry name" value="PFL-like glycyl radical enzymes"/>
    <property type="match status" value="1"/>
</dbReference>
<dbReference type="InterPro" id="IPR039718">
    <property type="entry name" value="Rrm1"/>
</dbReference>
<gene>
    <name evidence="5" type="ORF">LCMAC102_02570</name>
</gene>
<accession>A0A481YTF9</accession>
<dbReference type="SUPFAM" id="SSF48168">
    <property type="entry name" value="R1 subunit of ribonucleotide reductase, N-terminal domain"/>
    <property type="match status" value="1"/>
</dbReference>
<reference evidence="5" key="1">
    <citation type="journal article" date="2019" name="MBio">
        <title>Virus Genomes from Deep Sea Sediments Expand the Ocean Megavirome and Support Independent Origins of Viral Gigantism.</title>
        <authorList>
            <person name="Backstrom D."/>
            <person name="Yutin N."/>
            <person name="Jorgensen S.L."/>
            <person name="Dharamshi J."/>
            <person name="Homa F."/>
            <person name="Zaremba-Niedwiedzka K."/>
            <person name="Spang A."/>
            <person name="Wolf Y.I."/>
            <person name="Koonin E.V."/>
            <person name="Ettema T.J."/>
        </authorList>
    </citation>
    <scope>NUCLEOTIDE SEQUENCE</scope>
</reference>
<keyword evidence="2 3" id="KW-0560">Oxidoreductase</keyword>
<dbReference type="EMBL" id="MK500334">
    <property type="protein sequence ID" value="QBK86462.1"/>
    <property type="molecule type" value="Genomic_DNA"/>
</dbReference>
<evidence type="ECO:0000259" key="4">
    <source>
        <dbReference type="PROSITE" id="PS00089"/>
    </source>
</evidence>
<dbReference type="InterPro" id="IPR013346">
    <property type="entry name" value="NrdE_NrdA_C"/>
</dbReference>
<name>A0A481YTF9_9VIRU</name>
<proteinExistence type="inferred from homology"/>
<evidence type="ECO:0000313" key="5">
    <source>
        <dbReference type="EMBL" id="QBK86462.1"/>
    </source>
</evidence>
<organism evidence="5">
    <name type="scientific">Marseillevirus LCMAC102</name>
    <dbReference type="NCBI Taxonomy" id="2506603"/>
    <lineage>
        <taxon>Viruses</taxon>
        <taxon>Varidnaviria</taxon>
        <taxon>Bamfordvirae</taxon>
        <taxon>Nucleocytoviricota</taxon>
        <taxon>Megaviricetes</taxon>
        <taxon>Pimascovirales</taxon>
        <taxon>Pimascovirales incertae sedis</taxon>
        <taxon>Marseilleviridae</taxon>
    </lineage>
</organism>
<dbReference type="Gene3D" id="3.20.70.20">
    <property type="match status" value="1"/>
</dbReference>
<comment type="similarity">
    <text evidence="1 3">Belongs to the ribonucleoside diphosphate reductase large chain family.</text>
</comment>
<dbReference type="PRINTS" id="PR01183">
    <property type="entry name" value="RIBORDTASEM1"/>
</dbReference>
<keyword evidence="3" id="KW-0215">Deoxyribonucleotide synthesis</keyword>
<dbReference type="Pfam" id="PF02867">
    <property type="entry name" value="Ribonuc_red_lgC"/>
    <property type="match status" value="1"/>
</dbReference>